<dbReference type="Gene3D" id="1.20.1070.10">
    <property type="entry name" value="Rhodopsin 7-helix transmembrane proteins"/>
    <property type="match status" value="1"/>
</dbReference>
<dbReference type="PANTHER" id="PTHR45695:SF15">
    <property type="entry name" value="OPSIN RH2"/>
    <property type="match status" value="1"/>
</dbReference>
<gene>
    <name evidence="12" type="primary">LOC101864085</name>
</gene>
<feature type="transmembrane region" description="Helical" evidence="9">
    <location>
        <begin position="289"/>
        <end position="310"/>
    </location>
</feature>
<keyword evidence="3 9" id="KW-1133">Transmembrane helix</keyword>
<evidence type="ECO:0000313" key="11">
    <source>
        <dbReference type="Proteomes" id="UP000694888"/>
    </source>
</evidence>
<evidence type="ECO:0000256" key="3">
    <source>
        <dbReference type="ARBA" id="ARBA00022989"/>
    </source>
</evidence>
<organism evidence="11 12">
    <name type="scientific">Aplysia californica</name>
    <name type="common">California sea hare</name>
    <dbReference type="NCBI Taxonomy" id="6500"/>
    <lineage>
        <taxon>Eukaryota</taxon>
        <taxon>Metazoa</taxon>
        <taxon>Spiralia</taxon>
        <taxon>Lophotrochozoa</taxon>
        <taxon>Mollusca</taxon>
        <taxon>Gastropoda</taxon>
        <taxon>Heterobranchia</taxon>
        <taxon>Euthyneura</taxon>
        <taxon>Tectipleura</taxon>
        <taxon>Aplysiida</taxon>
        <taxon>Aplysioidea</taxon>
        <taxon>Aplysiidae</taxon>
        <taxon>Aplysia</taxon>
    </lineage>
</organism>
<feature type="domain" description="G-protein coupled receptors family 1 profile" evidence="10">
    <location>
        <begin position="74"/>
        <end position="347"/>
    </location>
</feature>
<protein>
    <submittedName>
        <fullName evidence="12">Orexin receptor type 2</fullName>
    </submittedName>
</protein>
<evidence type="ECO:0000256" key="8">
    <source>
        <dbReference type="RuleBase" id="RU000688"/>
    </source>
</evidence>
<evidence type="ECO:0000259" key="10">
    <source>
        <dbReference type="PROSITE" id="PS50262"/>
    </source>
</evidence>
<evidence type="ECO:0000256" key="7">
    <source>
        <dbReference type="ARBA" id="ARBA00023224"/>
    </source>
</evidence>
<dbReference type="RefSeq" id="XP_005106214.1">
    <property type="nucleotide sequence ID" value="XM_005106157.3"/>
</dbReference>
<evidence type="ECO:0000256" key="5">
    <source>
        <dbReference type="ARBA" id="ARBA00023136"/>
    </source>
</evidence>
<proteinExistence type="inferred from homology"/>
<comment type="similarity">
    <text evidence="8">Belongs to the G-protein coupled receptor 1 family.</text>
</comment>
<feature type="transmembrane region" description="Helical" evidence="9">
    <location>
        <begin position="58"/>
        <end position="83"/>
    </location>
</feature>
<dbReference type="Pfam" id="PF00001">
    <property type="entry name" value="7tm_1"/>
    <property type="match status" value="1"/>
</dbReference>
<dbReference type="PRINTS" id="PR00237">
    <property type="entry name" value="GPCRRHODOPSN"/>
</dbReference>
<dbReference type="PRINTS" id="PR01064">
    <property type="entry name" value="OREXINR"/>
</dbReference>
<keyword evidence="5 9" id="KW-0472">Membrane</keyword>
<keyword evidence="7 8" id="KW-0807">Transducer</keyword>
<evidence type="ECO:0000256" key="2">
    <source>
        <dbReference type="ARBA" id="ARBA00022692"/>
    </source>
</evidence>
<sequence length="404" mass="46153">MGSNDTFFNLTMLNVTDGNGTSSNGSENGTACWNEYCWDEEYYNDLLEDHVFPKAYEWVFILLYFLTFTVGLVGNALVCWAVWRNHNMRTVTNVFIVNLAVGDFLVILACLPPTLVQDVTESWFLGTRVCKAVLYLQSTSVSVSVLTLSAIAVERWWAICYPLKFKSTMSRARKIIFLIWVVSFLSALPEVIVATTHPYPFPGHFTSIYLTRCSPSWNSLNQGIYQILVALFFYLLPMVMMGATYTHIATVLWKHEIPGAVVGGRKPMLDGNRNSQDEQIMSRRKAARMLIAIVIVFGICYLPVHIMNLLRYFEAVDYGTDMHAPIVQSLVSHWLPYFNSALNPVIYNFMSAKFRKEFKSACFCCFYGMRTRPFRGRRDHTFTMTFSNSNYSNCHTEEVTLASI</sequence>
<feature type="transmembrane region" description="Helical" evidence="9">
    <location>
        <begin position="175"/>
        <end position="195"/>
    </location>
</feature>
<evidence type="ECO:0000313" key="12">
    <source>
        <dbReference type="RefSeq" id="XP_005106214.1"/>
    </source>
</evidence>
<dbReference type="InterPro" id="IPR000276">
    <property type="entry name" value="GPCR_Rhodpsn"/>
</dbReference>
<name>A0ABM0K100_APLCA</name>
<evidence type="ECO:0000256" key="9">
    <source>
        <dbReference type="SAM" id="Phobius"/>
    </source>
</evidence>
<dbReference type="PROSITE" id="PS50262">
    <property type="entry name" value="G_PROTEIN_RECEP_F1_2"/>
    <property type="match status" value="1"/>
</dbReference>
<dbReference type="GeneID" id="101864085"/>
<reference evidence="12" key="1">
    <citation type="submission" date="2025-08" db="UniProtKB">
        <authorList>
            <consortium name="RefSeq"/>
        </authorList>
    </citation>
    <scope>IDENTIFICATION</scope>
</reference>
<evidence type="ECO:0000256" key="1">
    <source>
        <dbReference type="ARBA" id="ARBA00004141"/>
    </source>
</evidence>
<evidence type="ECO:0000256" key="4">
    <source>
        <dbReference type="ARBA" id="ARBA00023040"/>
    </source>
</evidence>
<dbReference type="InterPro" id="IPR017452">
    <property type="entry name" value="GPCR_Rhodpsn_7TM"/>
</dbReference>
<feature type="transmembrane region" description="Helical" evidence="9">
    <location>
        <begin position="224"/>
        <end position="245"/>
    </location>
</feature>
<accession>A0ABM0K100</accession>
<evidence type="ECO:0000256" key="6">
    <source>
        <dbReference type="ARBA" id="ARBA00023170"/>
    </source>
</evidence>
<feature type="transmembrane region" description="Helical" evidence="9">
    <location>
        <begin position="330"/>
        <end position="350"/>
    </location>
</feature>
<keyword evidence="2 8" id="KW-0812">Transmembrane</keyword>
<dbReference type="InterPro" id="IPR000204">
    <property type="entry name" value="Orexin_rcpt"/>
</dbReference>
<keyword evidence="6 8" id="KW-0675">Receptor</keyword>
<feature type="transmembrane region" description="Helical" evidence="9">
    <location>
        <begin position="135"/>
        <end position="154"/>
    </location>
</feature>
<keyword evidence="11" id="KW-1185">Reference proteome</keyword>
<feature type="transmembrane region" description="Helical" evidence="9">
    <location>
        <begin position="95"/>
        <end position="115"/>
    </location>
</feature>
<dbReference type="PANTHER" id="PTHR45695">
    <property type="entry name" value="LEUCOKININ RECEPTOR-RELATED"/>
    <property type="match status" value="1"/>
</dbReference>
<dbReference type="SUPFAM" id="SSF81321">
    <property type="entry name" value="Family A G protein-coupled receptor-like"/>
    <property type="match status" value="1"/>
</dbReference>
<dbReference type="Proteomes" id="UP000694888">
    <property type="component" value="Unplaced"/>
</dbReference>
<keyword evidence="4 8" id="KW-0297">G-protein coupled receptor</keyword>
<comment type="subcellular location">
    <subcellularLocation>
        <location evidence="1">Membrane</location>
        <topology evidence="1">Multi-pass membrane protein</topology>
    </subcellularLocation>
</comment>
<dbReference type="PROSITE" id="PS00237">
    <property type="entry name" value="G_PROTEIN_RECEP_F1_1"/>
    <property type="match status" value="1"/>
</dbReference>